<dbReference type="GO" id="GO:0009404">
    <property type="term" value="P:toxin metabolic process"/>
    <property type="evidence" value="ECO:0007669"/>
    <property type="project" value="UniProtKB-UniRule"/>
</dbReference>
<comment type="similarity">
    <text evidence="1 2">Belongs to the RTX toxin acyltransferase family.</text>
</comment>
<dbReference type="EMBL" id="FWFO01000005">
    <property type="protein sequence ID" value="SLN69510.1"/>
    <property type="molecule type" value="Genomic_DNA"/>
</dbReference>
<proteinExistence type="inferred from homology"/>
<evidence type="ECO:0000313" key="3">
    <source>
        <dbReference type="EMBL" id="SLN69510.1"/>
    </source>
</evidence>
<reference evidence="3 4" key="1">
    <citation type="submission" date="2017-03" db="EMBL/GenBank/DDBJ databases">
        <authorList>
            <person name="Afonso C.L."/>
            <person name="Miller P.J."/>
            <person name="Scott M.A."/>
            <person name="Spackman E."/>
            <person name="Goraichik I."/>
            <person name="Dimitrov K.M."/>
            <person name="Suarez D.L."/>
            <person name="Swayne D.E."/>
        </authorList>
    </citation>
    <scope>NUCLEOTIDE SEQUENCE [LARGE SCALE GENOMIC DNA]</scope>
    <source>
        <strain evidence="3 4">CECT 7639</strain>
    </source>
</reference>
<evidence type="ECO:0000256" key="2">
    <source>
        <dbReference type="RuleBase" id="RU368102"/>
    </source>
</evidence>
<accession>A0A1Y5TQ75</accession>
<protein>
    <recommendedName>
        <fullName evidence="2">RTX toxin-activating lysine-acyltransferase</fullName>
        <ecNumber evidence="2">2.3.1.-</ecNumber>
    </recommendedName>
</protein>
<name>A0A1Y5TQ75_9RHOB</name>
<keyword evidence="2" id="KW-0963">Cytoplasm</keyword>
<dbReference type="AlphaFoldDB" id="A0A1Y5TQ75"/>
<dbReference type="EC" id="2.3.1.-" evidence="2"/>
<dbReference type="GO" id="GO:0016746">
    <property type="term" value="F:acyltransferase activity"/>
    <property type="evidence" value="ECO:0007669"/>
    <property type="project" value="UniProtKB-UniRule"/>
</dbReference>
<keyword evidence="4" id="KW-1185">Reference proteome</keyword>
<comment type="function">
    <text evidence="2">Involved in fatty acylation of protoxin at internal lysine residues, thereby converting it to the active toxin.</text>
</comment>
<gene>
    <name evidence="3" type="primary">cyaC_1</name>
    <name evidence="3" type="ORF">TRL7639_04046</name>
</gene>
<dbReference type="InterPro" id="IPR003996">
    <property type="entry name" value="RTX_toxin-activating_protC_bac"/>
</dbReference>
<organism evidence="3 4">
    <name type="scientific">Falsiruegeria litorea R37</name>
    <dbReference type="NCBI Taxonomy" id="1200284"/>
    <lineage>
        <taxon>Bacteria</taxon>
        <taxon>Pseudomonadati</taxon>
        <taxon>Pseudomonadota</taxon>
        <taxon>Alphaproteobacteria</taxon>
        <taxon>Rhodobacterales</taxon>
        <taxon>Roseobacteraceae</taxon>
        <taxon>Falsiruegeria</taxon>
    </lineage>
</organism>
<keyword evidence="2" id="KW-0204">Cytolysis</keyword>
<keyword evidence="2 3" id="KW-0808">Transferase</keyword>
<dbReference type="GO" id="GO:0031640">
    <property type="term" value="P:killing of cells of another organism"/>
    <property type="evidence" value="ECO:0007669"/>
    <property type="project" value="UniProtKB-KW"/>
</dbReference>
<dbReference type="RefSeq" id="WP_207559701.1">
    <property type="nucleotide sequence ID" value="NZ_FWFO01000005.1"/>
</dbReference>
<comment type="subcellular location">
    <subcellularLocation>
        <location evidence="2">Cytoplasm</location>
    </subcellularLocation>
</comment>
<keyword evidence="2 3" id="KW-0012">Acyltransferase</keyword>
<sequence>MSVLVDSHGNPLPDHEAPSADRLRVYGDFSFLALRSARHSRMSVATLRTYMEPPIVSGQFRIFRFDDVPRAMFTWGWLGPEAERKLITGQPLETADWTSGDHLWIIDLIAPYKGLTAQIVRWIMVRGNFSERDFYFRRVGGENETRRIVHIDFDADRLSRVYTDAKYLERLG</sequence>
<dbReference type="GO" id="GO:0005737">
    <property type="term" value="C:cytoplasm"/>
    <property type="evidence" value="ECO:0007669"/>
    <property type="project" value="UniProtKB-SubCell"/>
</dbReference>
<dbReference type="Proteomes" id="UP000193077">
    <property type="component" value="Unassembled WGS sequence"/>
</dbReference>
<evidence type="ECO:0000256" key="1">
    <source>
        <dbReference type="ARBA" id="ARBA00005686"/>
    </source>
</evidence>
<dbReference type="Pfam" id="PF02794">
    <property type="entry name" value="HlyC"/>
    <property type="match status" value="1"/>
</dbReference>
<evidence type="ECO:0000313" key="4">
    <source>
        <dbReference type="Proteomes" id="UP000193077"/>
    </source>
</evidence>